<name>A0A0E9SBP3_ANGAN</name>
<organism evidence="2">
    <name type="scientific">Anguilla anguilla</name>
    <name type="common">European freshwater eel</name>
    <name type="synonym">Muraena anguilla</name>
    <dbReference type="NCBI Taxonomy" id="7936"/>
    <lineage>
        <taxon>Eukaryota</taxon>
        <taxon>Metazoa</taxon>
        <taxon>Chordata</taxon>
        <taxon>Craniata</taxon>
        <taxon>Vertebrata</taxon>
        <taxon>Euteleostomi</taxon>
        <taxon>Actinopterygii</taxon>
        <taxon>Neopterygii</taxon>
        <taxon>Teleostei</taxon>
        <taxon>Anguilliformes</taxon>
        <taxon>Anguillidae</taxon>
        <taxon>Anguilla</taxon>
    </lineage>
</organism>
<reference evidence="2" key="1">
    <citation type="submission" date="2014-11" db="EMBL/GenBank/DDBJ databases">
        <authorList>
            <person name="Amaro Gonzalez C."/>
        </authorList>
    </citation>
    <scope>NUCLEOTIDE SEQUENCE</scope>
</reference>
<dbReference type="Pfam" id="PF01344">
    <property type="entry name" value="Kelch_1"/>
    <property type="match status" value="1"/>
</dbReference>
<evidence type="ECO:0000313" key="2">
    <source>
        <dbReference type="EMBL" id="JAH37923.1"/>
    </source>
</evidence>
<protein>
    <submittedName>
        <fullName evidence="2">Uncharacterized protein</fullName>
    </submittedName>
</protein>
<reference evidence="2" key="2">
    <citation type="journal article" date="2015" name="Fish Shellfish Immunol.">
        <title>Early steps in the European eel (Anguilla anguilla)-Vibrio vulnificus interaction in the gills: Role of the RtxA13 toxin.</title>
        <authorList>
            <person name="Callol A."/>
            <person name="Pajuelo D."/>
            <person name="Ebbesson L."/>
            <person name="Teles M."/>
            <person name="MacKenzie S."/>
            <person name="Amaro C."/>
        </authorList>
    </citation>
    <scope>NUCLEOTIDE SEQUENCE</scope>
</reference>
<accession>A0A0E9SBP3</accession>
<evidence type="ECO:0000256" key="1">
    <source>
        <dbReference type="ARBA" id="ARBA00022441"/>
    </source>
</evidence>
<dbReference type="EMBL" id="GBXM01070654">
    <property type="protein sequence ID" value="JAH37923.1"/>
    <property type="molecule type" value="Transcribed_RNA"/>
</dbReference>
<dbReference type="AlphaFoldDB" id="A0A0E9SBP3"/>
<proteinExistence type="predicted"/>
<keyword evidence="1" id="KW-0880">Kelch repeat</keyword>
<dbReference type="SUPFAM" id="SSF117281">
    <property type="entry name" value="Kelch motif"/>
    <property type="match status" value="1"/>
</dbReference>
<dbReference type="InterPro" id="IPR015915">
    <property type="entry name" value="Kelch-typ_b-propeller"/>
</dbReference>
<dbReference type="InterPro" id="IPR006652">
    <property type="entry name" value="Kelch_1"/>
</dbReference>
<sequence>MTSKRMSCHAVTSGNKLYVVGGYFGTQEVQDVGLLRSLPPIAGTA</sequence>